<dbReference type="EMBL" id="JARJCM010000141">
    <property type="protein sequence ID" value="KAJ7026257.1"/>
    <property type="molecule type" value="Genomic_DNA"/>
</dbReference>
<keyword evidence="2" id="KW-1185">Reference proteome</keyword>
<reference evidence="1" key="1">
    <citation type="submission" date="2023-03" db="EMBL/GenBank/DDBJ databases">
        <title>Massive genome expansion in bonnet fungi (Mycena s.s.) driven by repeated elements and novel gene families across ecological guilds.</title>
        <authorList>
            <consortium name="Lawrence Berkeley National Laboratory"/>
            <person name="Harder C.B."/>
            <person name="Miyauchi S."/>
            <person name="Viragh M."/>
            <person name="Kuo A."/>
            <person name="Thoen E."/>
            <person name="Andreopoulos B."/>
            <person name="Lu D."/>
            <person name="Skrede I."/>
            <person name="Drula E."/>
            <person name="Henrissat B."/>
            <person name="Morin E."/>
            <person name="Kohler A."/>
            <person name="Barry K."/>
            <person name="LaButti K."/>
            <person name="Morin E."/>
            <person name="Salamov A."/>
            <person name="Lipzen A."/>
            <person name="Mereny Z."/>
            <person name="Hegedus B."/>
            <person name="Baldrian P."/>
            <person name="Stursova M."/>
            <person name="Weitz H."/>
            <person name="Taylor A."/>
            <person name="Grigoriev I.V."/>
            <person name="Nagy L.G."/>
            <person name="Martin F."/>
            <person name="Kauserud H."/>
        </authorList>
    </citation>
    <scope>NUCLEOTIDE SEQUENCE</scope>
    <source>
        <strain evidence="1">CBHHK200</strain>
    </source>
</reference>
<accession>A0AAD6WV25</accession>
<evidence type="ECO:0008006" key="3">
    <source>
        <dbReference type="Google" id="ProtNLM"/>
    </source>
</evidence>
<proteinExistence type="predicted"/>
<name>A0AAD6WV25_9AGAR</name>
<evidence type="ECO:0000313" key="2">
    <source>
        <dbReference type="Proteomes" id="UP001218188"/>
    </source>
</evidence>
<sequence>MAKRTWDSSTESILEDLRSNSVPDPADCLAIKTSIAEAEEWLLPSNALSSSDAELDEIRSFISLSSSRLAPIRRLLPEILSIIFLHPSIYSPPALGLQHTFPFTAVSFYWRAVALSTPAFWSRFSISPHGSEGAFQMLQLYLQRSKASSLTIEIRQNTHLDSIHLGIVDRLIQSSERWLRVTFPLDRYTLSLFGAVRGRLSALEVASFSCRSAQSALDVPLQDIIAFEDAPKLHSLSLRNVRQNLPRFPLEQLERALFTNVAASSRLYDDIQVTESAQPGMSLD</sequence>
<evidence type="ECO:0000313" key="1">
    <source>
        <dbReference type="EMBL" id="KAJ7026257.1"/>
    </source>
</evidence>
<organism evidence="1 2">
    <name type="scientific">Mycena alexandri</name>
    <dbReference type="NCBI Taxonomy" id="1745969"/>
    <lineage>
        <taxon>Eukaryota</taxon>
        <taxon>Fungi</taxon>
        <taxon>Dikarya</taxon>
        <taxon>Basidiomycota</taxon>
        <taxon>Agaricomycotina</taxon>
        <taxon>Agaricomycetes</taxon>
        <taxon>Agaricomycetidae</taxon>
        <taxon>Agaricales</taxon>
        <taxon>Marasmiineae</taxon>
        <taxon>Mycenaceae</taxon>
        <taxon>Mycena</taxon>
    </lineage>
</organism>
<protein>
    <recommendedName>
        <fullName evidence="3">F-box domain-containing protein</fullName>
    </recommendedName>
</protein>
<dbReference type="AlphaFoldDB" id="A0AAD6WV25"/>
<gene>
    <name evidence="1" type="ORF">C8F04DRAFT_119445</name>
</gene>
<dbReference type="Proteomes" id="UP001218188">
    <property type="component" value="Unassembled WGS sequence"/>
</dbReference>
<comment type="caution">
    <text evidence="1">The sequence shown here is derived from an EMBL/GenBank/DDBJ whole genome shotgun (WGS) entry which is preliminary data.</text>
</comment>